<dbReference type="GO" id="GO:0000124">
    <property type="term" value="C:SAGA complex"/>
    <property type="evidence" value="ECO:0007669"/>
    <property type="project" value="EnsemblFungi"/>
</dbReference>
<evidence type="ECO:0000259" key="10">
    <source>
        <dbReference type="PROSITE" id="PS50090"/>
    </source>
</evidence>
<dbReference type="EMBL" id="LXFE01002745">
    <property type="protein sequence ID" value="OLL22791.1"/>
    <property type="molecule type" value="Genomic_DNA"/>
</dbReference>
<evidence type="ECO:0000256" key="9">
    <source>
        <dbReference type="SAM" id="MobiDB-lite"/>
    </source>
</evidence>
<dbReference type="InterPro" id="IPR017930">
    <property type="entry name" value="Myb_dom"/>
</dbReference>
<dbReference type="GO" id="GO:0071470">
    <property type="term" value="P:cellular response to osmotic stress"/>
    <property type="evidence" value="ECO:0007669"/>
    <property type="project" value="EnsemblFungi"/>
</dbReference>
<dbReference type="GO" id="GO:0001786">
    <property type="term" value="F:phosphatidylserine binding"/>
    <property type="evidence" value="ECO:0007669"/>
    <property type="project" value="EnsemblFungi"/>
</dbReference>
<reference evidence="14 15" key="1">
    <citation type="submission" date="2016-04" db="EMBL/GenBank/DDBJ databases">
        <title>Evolutionary innovation and constraint leading to complex multicellularity in the Ascomycota.</title>
        <authorList>
            <person name="Cisse O."/>
            <person name="Nguyen A."/>
            <person name="Hewitt D.A."/>
            <person name="Jedd G."/>
            <person name="Stajich J.E."/>
        </authorList>
    </citation>
    <scope>NUCLEOTIDE SEQUENCE [LARGE SCALE GENOMIC DNA]</scope>
    <source>
        <strain evidence="14 15">DAH-3</strain>
    </source>
</reference>
<evidence type="ECO:0000256" key="1">
    <source>
        <dbReference type="ARBA" id="ARBA00004123"/>
    </source>
</evidence>
<gene>
    <name evidence="14" type="ORF">NEOLI_002651</name>
</gene>
<organism evidence="14 15">
    <name type="scientific">Neolecta irregularis (strain DAH-3)</name>
    <dbReference type="NCBI Taxonomy" id="1198029"/>
    <lineage>
        <taxon>Eukaryota</taxon>
        <taxon>Fungi</taxon>
        <taxon>Dikarya</taxon>
        <taxon>Ascomycota</taxon>
        <taxon>Taphrinomycotina</taxon>
        <taxon>Neolectales</taxon>
        <taxon>Neolectaceae</taxon>
        <taxon>Neolecta</taxon>
    </lineage>
</organism>
<evidence type="ECO:0000259" key="12">
    <source>
        <dbReference type="PROSITE" id="PS51293"/>
    </source>
</evidence>
<dbReference type="GO" id="GO:0031509">
    <property type="term" value="P:subtelomeric heterochromatin formation"/>
    <property type="evidence" value="ECO:0007669"/>
    <property type="project" value="EnsemblFungi"/>
</dbReference>
<dbReference type="InterPro" id="IPR041983">
    <property type="entry name" value="ADA2-like_ZZ"/>
</dbReference>
<dbReference type="GO" id="GO:0008270">
    <property type="term" value="F:zinc ion binding"/>
    <property type="evidence" value="ECO:0007669"/>
    <property type="project" value="UniProtKB-KW"/>
</dbReference>
<feature type="domain" description="SANT" evidence="12">
    <location>
        <begin position="74"/>
        <end position="126"/>
    </location>
</feature>
<evidence type="ECO:0000256" key="6">
    <source>
        <dbReference type="ARBA" id="ARBA00023163"/>
    </source>
</evidence>
<keyword evidence="6" id="KW-0804">Transcription</keyword>
<dbReference type="PROSITE" id="PS51293">
    <property type="entry name" value="SANT"/>
    <property type="match status" value="1"/>
</dbReference>
<evidence type="ECO:0000259" key="13">
    <source>
        <dbReference type="PROSITE" id="PS51294"/>
    </source>
</evidence>
<dbReference type="GO" id="GO:0010520">
    <property type="term" value="P:regulation of reciprocal meiotic recombination"/>
    <property type="evidence" value="ECO:0007669"/>
    <property type="project" value="EnsemblFungi"/>
</dbReference>
<dbReference type="InterPro" id="IPR055141">
    <property type="entry name" value="TADA2A_B-like_dom"/>
</dbReference>
<evidence type="ECO:0000256" key="8">
    <source>
        <dbReference type="PROSITE-ProRule" id="PRU00228"/>
    </source>
</evidence>
<dbReference type="STRING" id="1198029.A0A1U7LJT9"/>
<feature type="domain" description="Myb-like" evidence="10">
    <location>
        <begin position="79"/>
        <end position="122"/>
    </location>
</feature>
<dbReference type="PROSITE" id="PS01357">
    <property type="entry name" value="ZF_ZZ_1"/>
    <property type="match status" value="1"/>
</dbReference>
<keyword evidence="3 8" id="KW-0863">Zinc-finger</keyword>
<dbReference type="GO" id="GO:0000781">
    <property type="term" value="C:chromosome, telomeric region"/>
    <property type="evidence" value="ECO:0007669"/>
    <property type="project" value="GOC"/>
</dbReference>
<dbReference type="Gene3D" id="1.10.10.60">
    <property type="entry name" value="Homeodomain-like"/>
    <property type="match status" value="1"/>
</dbReference>
<dbReference type="SMART" id="SM00717">
    <property type="entry name" value="SANT"/>
    <property type="match status" value="1"/>
</dbReference>
<dbReference type="FunFam" id="1.10.10.60:FF:000115">
    <property type="entry name" value="Transcriptional adapter 2"/>
    <property type="match status" value="1"/>
</dbReference>
<name>A0A1U7LJT9_NEOID</name>
<dbReference type="GO" id="GO:1990414">
    <property type="term" value="P:replication-born double-strand break repair via sister chromatid exchange"/>
    <property type="evidence" value="ECO:0007669"/>
    <property type="project" value="EnsemblFungi"/>
</dbReference>
<dbReference type="Pfam" id="PF00569">
    <property type="entry name" value="ZZ"/>
    <property type="match status" value="1"/>
</dbReference>
<dbReference type="Pfam" id="PF22941">
    <property type="entry name" value="TADA2A-like_3rd"/>
    <property type="match status" value="1"/>
</dbReference>
<comment type="caution">
    <text evidence="14">The sequence shown here is derived from an EMBL/GenBank/DDBJ whole genome shotgun (WGS) entry which is preliminary data.</text>
</comment>
<evidence type="ECO:0000256" key="4">
    <source>
        <dbReference type="ARBA" id="ARBA00022833"/>
    </source>
</evidence>
<keyword evidence="5" id="KW-0805">Transcription regulation</keyword>
<dbReference type="GO" id="GO:0005634">
    <property type="term" value="C:nucleus"/>
    <property type="evidence" value="ECO:0007669"/>
    <property type="project" value="UniProtKB-SubCell"/>
</dbReference>
<evidence type="ECO:0000313" key="15">
    <source>
        <dbReference type="Proteomes" id="UP000186594"/>
    </source>
</evidence>
<sequence length="419" mass="45929">MTVIHRKQASSLLEPGVKYSCDVCAADITRCVRVHCASCPEYDICVLCFSKGQATSGHKPNHSYCIVEQHSQPIFELDWGADEELLLIEGCETHGLGNWADVALHVGTRTKEDCEEHYINTFINSATYPDPPMSLTFDIDPQALASRKKARLEEHRLKSQMPRAISQKPIASVPQNHEIAGYMPGRLEFDIEYENDAEMSVKDMAFDEEGETPAEVDLKLVILDIYNSRLLKRADRKRVIFEHGLVENKKNQAVEKKRSKDERDLVNRTKPFARVLGKRDYEAFVEGIMKEHILRKRIAELQEWRRNGLTRLEQGQRYETDKAQRVCVVAAMRLTAADDPAGAGAVAAGGDAEAGAQANVAAECGECGRRAAAERGGAGAVQPAADSAKAVPCDQGDACAGISEAGDAEEAAGAGDDTD</sequence>
<evidence type="ECO:0000256" key="7">
    <source>
        <dbReference type="ARBA" id="ARBA00023242"/>
    </source>
</evidence>
<comment type="subcellular location">
    <subcellularLocation>
        <location evidence="1">Nucleus</location>
    </subcellularLocation>
</comment>
<dbReference type="GO" id="GO:0006357">
    <property type="term" value="P:regulation of transcription by RNA polymerase II"/>
    <property type="evidence" value="ECO:0007669"/>
    <property type="project" value="EnsemblFungi"/>
</dbReference>
<proteinExistence type="predicted"/>
<feature type="region of interest" description="Disordered" evidence="9">
    <location>
        <begin position="399"/>
        <end position="419"/>
    </location>
</feature>
<dbReference type="Gene3D" id="3.30.60.90">
    <property type="match status" value="1"/>
</dbReference>
<dbReference type="AlphaFoldDB" id="A0A1U7LJT9"/>
<dbReference type="PROSITE" id="PS50135">
    <property type="entry name" value="ZF_ZZ_2"/>
    <property type="match status" value="1"/>
</dbReference>
<accession>A0A1U7LJT9</accession>
<keyword evidence="15" id="KW-1185">Reference proteome</keyword>
<dbReference type="GO" id="GO:0003713">
    <property type="term" value="F:transcription coactivator activity"/>
    <property type="evidence" value="ECO:0007669"/>
    <property type="project" value="EnsemblFungi"/>
</dbReference>
<dbReference type="CDD" id="cd00167">
    <property type="entry name" value="SANT"/>
    <property type="match status" value="1"/>
</dbReference>
<dbReference type="GO" id="GO:0003682">
    <property type="term" value="F:chromatin binding"/>
    <property type="evidence" value="ECO:0007669"/>
    <property type="project" value="EnsemblFungi"/>
</dbReference>
<keyword evidence="2" id="KW-0479">Metal-binding</keyword>
<dbReference type="PANTHER" id="PTHR12374:SF20">
    <property type="entry name" value="TRANSCRIPTIONAL ADAPTER 2-ALPHA"/>
    <property type="match status" value="1"/>
</dbReference>
<dbReference type="GO" id="GO:0000183">
    <property type="term" value="P:rDNA heterochromatin formation"/>
    <property type="evidence" value="ECO:0007669"/>
    <property type="project" value="EnsemblFungi"/>
</dbReference>
<dbReference type="CDD" id="cd02335">
    <property type="entry name" value="ZZ_ADA2"/>
    <property type="match status" value="1"/>
</dbReference>
<dbReference type="GO" id="GO:0046695">
    <property type="term" value="C:SLIK (SAGA-like) complex"/>
    <property type="evidence" value="ECO:0007669"/>
    <property type="project" value="EnsemblFungi"/>
</dbReference>
<evidence type="ECO:0000313" key="14">
    <source>
        <dbReference type="EMBL" id="OLL22791.1"/>
    </source>
</evidence>
<dbReference type="GO" id="GO:0140671">
    <property type="term" value="C:ADA complex"/>
    <property type="evidence" value="ECO:0007669"/>
    <property type="project" value="EnsemblFungi"/>
</dbReference>
<dbReference type="FunFam" id="3.30.60.90:FF:000008">
    <property type="entry name" value="Transcriptional adapter 2"/>
    <property type="match status" value="1"/>
</dbReference>
<dbReference type="PANTHER" id="PTHR12374">
    <property type="entry name" value="TRANSCRIPTIONAL ADAPTOR 2 ADA2 -RELATED"/>
    <property type="match status" value="1"/>
</dbReference>
<dbReference type="SUPFAM" id="SSF57850">
    <property type="entry name" value="RING/U-box"/>
    <property type="match status" value="1"/>
</dbReference>
<dbReference type="Pfam" id="PF00249">
    <property type="entry name" value="Myb_DNA-binding"/>
    <property type="match status" value="1"/>
</dbReference>
<keyword evidence="4" id="KW-0862">Zinc</keyword>
<feature type="domain" description="HTH myb-type" evidence="13">
    <location>
        <begin position="79"/>
        <end position="126"/>
    </location>
</feature>
<dbReference type="Proteomes" id="UP000186594">
    <property type="component" value="Unassembled WGS sequence"/>
</dbReference>
<dbReference type="OrthoDB" id="270417at2759"/>
<dbReference type="PROSITE" id="PS51294">
    <property type="entry name" value="HTH_MYB"/>
    <property type="match status" value="1"/>
</dbReference>
<evidence type="ECO:0000256" key="5">
    <source>
        <dbReference type="ARBA" id="ARBA00023015"/>
    </source>
</evidence>
<dbReference type="InterPro" id="IPR017884">
    <property type="entry name" value="SANT_dom"/>
</dbReference>
<keyword evidence="7" id="KW-0539">Nucleus</keyword>
<dbReference type="InterPro" id="IPR001005">
    <property type="entry name" value="SANT/Myb"/>
</dbReference>
<protein>
    <submittedName>
        <fullName evidence="14">Transcriptional adapter 2</fullName>
    </submittedName>
</protein>
<evidence type="ECO:0000256" key="2">
    <source>
        <dbReference type="ARBA" id="ARBA00022723"/>
    </source>
</evidence>
<dbReference type="SMART" id="SM00291">
    <property type="entry name" value="ZnF_ZZ"/>
    <property type="match status" value="1"/>
</dbReference>
<dbReference type="SUPFAM" id="SSF46689">
    <property type="entry name" value="Homeodomain-like"/>
    <property type="match status" value="1"/>
</dbReference>
<evidence type="ECO:0000259" key="11">
    <source>
        <dbReference type="PROSITE" id="PS50135"/>
    </source>
</evidence>
<dbReference type="InterPro" id="IPR000433">
    <property type="entry name" value="Znf_ZZ"/>
</dbReference>
<dbReference type="PROSITE" id="PS50090">
    <property type="entry name" value="MYB_LIKE"/>
    <property type="match status" value="1"/>
</dbReference>
<dbReference type="InterPro" id="IPR009057">
    <property type="entry name" value="Homeodomain-like_sf"/>
</dbReference>
<dbReference type="OMA" id="ISPACYI"/>
<evidence type="ECO:0000256" key="3">
    <source>
        <dbReference type="ARBA" id="ARBA00022771"/>
    </source>
</evidence>
<feature type="compositionally biased region" description="Acidic residues" evidence="9">
    <location>
        <begin position="406"/>
        <end position="419"/>
    </location>
</feature>
<feature type="domain" description="ZZ-type" evidence="11">
    <location>
        <begin position="16"/>
        <end position="72"/>
    </location>
</feature>
<dbReference type="InterPro" id="IPR043145">
    <property type="entry name" value="Znf_ZZ_sf"/>
</dbReference>